<evidence type="ECO:0000256" key="6">
    <source>
        <dbReference type="ARBA" id="ARBA00022670"/>
    </source>
</evidence>
<evidence type="ECO:0000256" key="5">
    <source>
        <dbReference type="ARBA" id="ARBA00022438"/>
    </source>
</evidence>
<evidence type="ECO:0000313" key="11">
    <source>
        <dbReference type="Proteomes" id="UP000637359"/>
    </source>
</evidence>
<dbReference type="InterPro" id="IPR035097">
    <property type="entry name" value="M29_N-terminal"/>
</dbReference>
<comment type="cofactor">
    <cofactor evidence="3">
        <name>Zn(2+)</name>
        <dbReference type="ChEBI" id="CHEBI:29105"/>
    </cofactor>
</comment>
<evidence type="ECO:0000256" key="3">
    <source>
        <dbReference type="ARBA" id="ARBA00001947"/>
    </source>
</evidence>
<keyword evidence="5 10" id="KW-0031">Aminopeptidase</keyword>
<dbReference type="InterPro" id="IPR000787">
    <property type="entry name" value="Peptidase_M29"/>
</dbReference>
<dbReference type="GO" id="GO:0004177">
    <property type="term" value="F:aminopeptidase activity"/>
    <property type="evidence" value="ECO:0007669"/>
    <property type="project" value="UniProtKB-KW"/>
</dbReference>
<reference evidence="10" key="1">
    <citation type="submission" date="2020-08" db="EMBL/GenBank/DDBJ databases">
        <title>Genome public.</title>
        <authorList>
            <person name="Liu C."/>
            <person name="Sun Q."/>
        </authorList>
    </citation>
    <scope>NUCLEOTIDE SEQUENCE</scope>
    <source>
        <strain evidence="10">BX22</strain>
    </source>
</reference>
<dbReference type="EMBL" id="JACOOL010000003">
    <property type="protein sequence ID" value="MBC5636244.1"/>
    <property type="molecule type" value="Genomic_DNA"/>
</dbReference>
<keyword evidence="11" id="KW-1185">Reference proteome</keyword>
<dbReference type="PANTHER" id="PTHR34448:SF3">
    <property type="entry name" value="AMINOPEPTIDASE AMPS"/>
    <property type="match status" value="1"/>
</dbReference>
<evidence type="ECO:0000256" key="1">
    <source>
        <dbReference type="ARBA" id="ARBA00001941"/>
    </source>
</evidence>
<comment type="similarity">
    <text evidence="4">Belongs to the peptidase M29 family.</text>
</comment>
<evidence type="ECO:0000256" key="8">
    <source>
        <dbReference type="ARBA" id="ARBA00022801"/>
    </source>
</evidence>
<evidence type="ECO:0000256" key="2">
    <source>
        <dbReference type="ARBA" id="ARBA00001946"/>
    </source>
</evidence>
<dbReference type="SUPFAM" id="SSF144052">
    <property type="entry name" value="Thermophilic metalloprotease-like"/>
    <property type="match status" value="1"/>
</dbReference>
<protein>
    <submittedName>
        <fullName evidence="10">Aminopeptidase</fullName>
    </submittedName>
</protein>
<keyword evidence="9" id="KW-0482">Metalloprotease</keyword>
<dbReference type="Pfam" id="PF02073">
    <property type="entry name" value="Peptidase_M29"/>
    <property type="match status" value="1"/>
</dbReference>
<gene>
    <name evidence="10" type="ORF">H8S33_05300</name>
</gene>
<accession>A0A923RGV8</accession>
<dbReference type="GO" id="GO:0008237">
    <property type="term" value="F:metallopeptidase activity"/>
    <property type="evidence" value="ECO:0007669"/>
    <property type="project" value="UniProtKB-KW"/>
</dbReference>
<evidence type="ECO:0000256" key="4">
    <source>
        <dbReference type="ARBA" id="ARBA00008236"/>
    </source>
</evidence>
<keyword evidence="7" id="KW-0479">Metal-binding</keyword>
<dbReference type="GO" id="GO:0046872">
    <property type="term" value="F:metal ion binding"/>
    <property type="evidence" value="ECO:0007669"/>
    <property type="project" value="UniProtKB-KW"/>
</dbReference>
<dbReference type="InterPro" id="IPR052170">
    <property type="entry name" value="M29_Exopeptidase"/>
</dbReference>
<comment type="cofactor">
    <cofactor evidence="1">
        <name>Co(2+)</name>
        <dbReference type="ChEBI" id="CHEBI:48828"/>
    </cofactor>
</comment>
<comment type="caution">
    <text evidence="10">The sequence shown here is derived from an EMBL/GenBank/DDBJ whole genome shotgun (WGS) entry which is preliminary data.</text>
</comment>
<keyword evidence="8" id="KW-0378">Hydrolase</keyword>
<dbReference type="GO" id="GO:0006508">
    <property type="term" value="P:proteolysis"/>
    <property type="evidence" value="ECO:0007669"/>
    <property type="project" value="UniProtKB-KW"/>
</dbReference>
<dbReference type="PRINTS" id="PR00919">
    <property type="entry name" value="THERMOPTASE"/>
</dbReference>
<comment type="cofactor">
    <cofactor evidence="2">
        <name>Mg(2+)</name>
        <dbReference type="ChEBI" id="CHEBI:18420"/>
    </cofactor>
</comment>
<evidence type="ECO:0000256" key="7">
    <source>
        <dbReference type="ARBA" id="ARBA00022723"/>
    </source>
</evidence>
<keyword evidence="6" id="KW-0645">Protease</keyword>
<proteinExistence type="inferred from homology"/>
<dbReference type="Proteomes" id="UP000637359">
    <property type="component" value="Unassembled WGS sequence"/>
</dbReference>
<name>A0A923RGV8_9BACI</name>
<sequence>MDSRLLDSYATVILEFGLKINMGEKVLILFDENGIELARRISSKAYQLGASDVRTIYRDSEIEISRYQYGTNQALISFPKFEADYQLESMRNGYHSINLLSFNGVDNNIDANKIAAYQTIRSKMMAETQKIGMSNYVKWVIVPVASYRWAKAIHPQLAPDIAYELLWEELFKVCRVNEENPLLSWKIHNQSLKFHTDWLNRIAIQSLHFMDENTDLTVGLVDNHIWCGGENVTKDGKVFLSNIPTEEVYTMPNKYEVDGHVKITRPFMLYGKLINELTLYFKEGKVIDFNTSGATELISKFIHTDSGSNRLGEIALVDKFSPINQINHPFYQLLIDENACSHLALGNAYEENITNSYSSKESVGFNQSSVHLDLMIGSNDMTVTGKLKNGQKMLIMKEGTWVSFKEESYESKGNSTK</sequence>
<evidence type="ECO:0000313" key="10">
    <source>
        <dbReference type="EMBL" id="MBC5636244.1"/>
    </source>
</evidence>
<dbReference type="PANTHER" id="PTHR34448">
    <property type="entry name" value="AMINOPEPTIDASE"/>
    <property type="match status" value="1"/>
</dbReference>
<dbReference type="AlphaFoldDB" id="A0A923RGV8"/>
<organism evidence="10 11">
    <name type="scientific">Ornithinibacillus hominis</name>
    <dbReference type="NCBI Taxonomy" id="2763055"/>
    <lineage>
        <taxon>Bacteria</taxon>
        <taxon>Bacillati</taxon>
        <taxon>Bacillota</taxon>
        <taxon>Bacilli</taxon>
        <taxon>Bacillales</taxon>
        <taxon>Bacillaceae</taxon>
        <taxon>Ornithinibacillus</taxon>
    </lineage>
</organism>
<evidence type="ECO:0000256" key="9">
    <source>
        <dbReference type="ARBA" id="ARBA00023049"/>
    </source>
</evidence>
<dbReference type="Gene3D" id="3.40.1830.10">
    <property type="entry name" value="Thermophilic metalloprotease (M29)"/>
    <property type="match status" value="1"/>
</dbReference>
<dbReference type="RefSeq" id="WP_186868959.1">
    <property type="nucleotide sequence ID" value="NZ_JACOOL010000003.1"/>
</dbReference>